<sequence>MSPNQDVLVNSLQGTVNLLQHVYGDIYKHLAGSYLKGIKGGDALSAYLINLMQHLDSFVNTISMLPEQNTTNPDVMLPLIANLLQTTGLRPLLPLLFSDGPLNVSAVLDVASKLGRLNQHIFTFNETDPTMPELERLMMQFFSLEGNLTMSLSHIMGHTLLTYSKYFQPDKVAQLREAIQPFTNQTSAGLVEAILSAMELLKKVTDSPNGDPTNIILGFLRQLQECVISLCRLLRIQNVLLPNGQLGSTNVTDLHLLAKDLLSFLSPEGLHNLYQAGPDAAQDIIAQRFVSFLPPEFQEEAASFLQDFKALQKRMTECAAGEDCLAGISELFPFLDQILDMMLSANANVTLTLAATNSVLAGQEYEEMTSMFFSLLLSSNDAASVKTFKQILHFIRMITATPMITVSDVQNALRQSNLTLEELNDIAALAGAANVNDLLIDVMEIINVRQCYEQQHNQMMTSECVMGMINGVGSFLKHLPALRNETAILSLIPSIANISDVFQVNFSSNPNMALTHTLNSTLANIKTNLQLNHLYTPEIMNEIAVVEGLIQLVANTEPFNNLNNTSMMDPLYAQKVYLNIVEWYLKRLENITSASSYSELLSPFYNLTQMQVALQLANMDLSLFVSQQVESLINNLEYPLDGEGVITIGLTTVELLRRQFELIMANLNAQNNLDGHQLKNTTMLHVAELQVELYLDLMENWMKQPNVESILGSMLQWGDPSINVSTPVTDLQHLLGTMAAVLGDDQQAYLSVIGSITKSLSKALMVAEQPGGLQSDHFSTAIMEAIQSAMQILPDDTETLPLPVLQNILELVQDSLNLIVQPDMSFASSRNISLLILKKAESIIQQTLPDMYAQYLLSGIKVAATYFESTASGTDGWNQL</sequence>
<comment type="caution">
    <text evidence="1">The sequence shown here is derived from an EMBL/GenBank/DDBJ whole genome shotgun (WGS) entry which is preliminary data.</text>
</comment>
<keyword evidence="2" id="KW-1185">Reference proteome</keyword>
<protein>
    <submittedName>
        <fullName evidence="1">Uncharacterized protein</fullName>
    </submittedName>
</protein>
<dbReference type="EMBL" id="SRLO01000083">
    <property type="protein sequence ID" value="TNN77393.1"/>
    <property type="molecule type" value="Genomic_DNA"/>
</dbReference>
<dbReference type="OrthoDB" id="10255969at2759"/>
<proteinExistence type="predicted"/>
<reference evidence="1 2" key="1">
    <citation type="submission" date="2019-03" db="EMBL/GenBank/DDBJ databases">
        <title>First draft genome of Liparis tanakae, snailfish: a comprehensive survey of snailfish specific genes.</title>
        <authorList>
            <person name="Kim W."/>
            <person name="Song I."/>
            <person name="Jeong J.-H."/>
            <person name="Kim D."/>
            <person name="Kim S."/>
            <person name="Ryu S."/>
            <person name="Song J.Y."/>
            <person name="Lee S.K."/>
        </authorList>
    </citation>
    <scope>NUCLEOTIDE SEQUENCE [LARGE SCALE GENOMIC DNA]</scope>
    <source>
        <tissue evidence="1">Muscle</tissue>
    </source>
</reference>
<dbReference type="Proteomes" id="UP000314294">
    <property type="component" value="Unassembled WGS sequence"/>
</dbReference>
<evidence type="ECO:0000313" key="2">
    <source>
        <dbReference type="Proteomes" id="UP000314294"/>
    </source>
</evidence>
<dbReference type="AlphaFoldDB" id="A0A4Z2IJR4"/>
<evidence type="ECO:0000313" key="1">
    <source>
        <dbReference type="EMBL" id="TNN77393.1"/>
    </source>
</evidence>
<accession>A0A4Z2IJR4</accession>
<organism evidence="1 2">
    <name type="scientific">Liparis tanakae</name>
    <name type="common">Tanaka's snailfish</name>
    <dbReference type="NCBI Taxonomy" id="230148"/>
    <lineage>
        <taxon>Eukaryota</taxon>
        <taxon>Metazoa</taxon>
        <taxon>Chordata</taxon>
        <taxon>Craniata</taxon>
        <taxon>Vertebrata</taxon>
        <taxon>Euteleostomi</taxon>
        <taxon>Actinopterygii</taxon>
        <taxon>Neopterygii</taxon>
        <taxon>Teleostei</taxon>
        <taxon>Neoteleostei</taxon>
        <taxon>Acanthomorphata</taxon>
        <taxon>Eupercaria</taxon>
        <taxon>Perciformes</taxon>
        <taxon>Cottioidei</taxon>
        <taxon>Cottales</taxon>
        <taxon>Liparidae</taxon>
        <taxon>Liparis</taxon>
    </lineage>
</organism>
<gene>
    <name evidence="1" type="ORF">EYF80_012357</name>
</gene>
<name>A0A4Z2IJR4_9TELE</name>